<comment type="catalytic activity">
    <reaction evidence="6 8">
        <text>hydrogencarbonate + H(+) = CO2 + H2O</text>
        <dbReference type="Rhea" id="RHEA:10748"/>
        <dbReference type="ChEBI" id="CHEBI:15377"/>
        <dbReference type="ChEBI" id="CHEBI:15378"/>
        <dbReference type="ChEBI" id="CHEBI:16526"/>
        <dbReference type="ChEBI" id="CHEBI:17544"/>
        <dbReference type="EC" id="4.2.1.1"/>
    </reaction>
</comment>
<feature type="binding site" evidence="7">
    <location>
        <position position="103"/>
    </location>
    <ligand>
        <name>Zn(2+)</name>
        <dbReference type="ChEBI" id="CHEBI:29105"/>
    </ligand>
</feature>
<evidence type="ECO:0000256" key="7">
    <source>
        <dbReference type="PIRSR" id="PIRSR601765-1"/>
    </source>
</evidence>
<dbReference type="InterPro" id="IPR045066">
    <property type="entry name" value="Beta_CA_cladeB"/>
</dbReference>
<evidence type="ECO:0000313" key="10">
    <source>
        <dbReference type="Proteomes" id="UP000503222"/>
    </source>
</evidence>
<evidence type="ECO:0000256" key="2">
    <source>
        <dbReference type="ARBA" id="ARBA00012925"/>
    </source>
</evidence>
<feature type="binding site" evidence="7">
    <location>
        <position position="106"/>
    </location>
    <ligand>
        <name>Zn(2+)</name>
        <dbReference type="ChEBI" id="CHEBI:29105"/>
    </ligand>
</feature>
<evidence type="ECO:0000256" key="5">
    <source>
        <dbReference type="ARBA" id="ARBA00023239"/>
    </source>
</evidence>
<dbReference type="GO" id="GO:0015976">
    <property type="term" value="P:carbon utilization"/>
    <property type="evidence" value="ECO:0007669"/>
    <property type="project" value="InterPro"/>
</dbReference>
<comment type="similarity">
    <text evidence="1 8">Belongs to the beta-class carbonic anhydrase family.</text>
</comment>
<keyword evidence="5 8" id="KW-0456">Lyase</keyword>
<evidence type="ECO:0000256" key="8">
    <source>
        <dbReference type="RuleBase" id="RU003956"/>
    </source>
</evidence>
<sequence>MPYLSNLIEGYRRFRTDGWAHERDRWSELAEGQSPKVMVIACSDSRVDPAQIFDVRPGEIFVVRNVANLAPPFETTPGRHGVSAALEFAVTQLEVEEILVMGHGSCGGCAAALTGGFDNAGHGAGHFIGEWVALLKDARDKVRAEHSDITPEAILAMELESVRVSLANLRTFPWIAERENAGKLKLHGGHFAIAKGEFYLLDGAEGVFRPV</sequence>
<dbReference type="SUPFAM" id="SSF53056">
    <property type="entry name" value="beta-carbonic anhydrase, cab"/>
    <property type="match status" value="1"/>
</dbReference>
<dbReference type="EC" id="4.2.1.1" evidence="2 8"/>
<evidence type="ECO:0000256" key="3">
    <source>
        <dbReference type="ARBA" id="ARBA00022723"/>
    </source>
</evidence>
<dbReference type="RefSeq" id="WP_166409989.1">
    <property type="nucleotide sequence ID" value="NZ_CP049869.1"/>
</dbReference>
<dbReference type="InterPro" id="IPR015892">
    <property type="entry name" value="Carbonic_anhydrase_CS"/>
</dbReference>
<gene>
    <name evidence="9" type="ORF">G7077_00320</name>
</gene>
<feature type="binding site" evidence="7">
    <location>
        <position position="44"/>
    </location>
    <ligand>
        <name>Zn(2+)</name>
        <dbReference type="ChEBI" id="CHEBI:29105"/>
    </ligand>
</feature>
<dbReference type="InterPro" id="IPR036874">
    <property type="entry name" value="Carbonic_anhydrase_sf"/>
</dbReference>
<keyword evidence="4 7" id="KW-0862">Zinc</keyword>
<feature type="binding site" evidence="7">
    <location>
        <position position="42"/>
    </location>
    <ligand>
        <name>Zn(2+)</name>
        <dbReference type="ChEBI" id="CHEBI:29105"/>
    </ligand>
</feature>
<evidence type="ECO:0000256" key="6">
    <source>
        <dbReference type="ARBA" id="ARBA00048348"/>
    </source>
</evidence>
<dbReference type="CDD" id="cd00884">
    <property type="entry name" value="beta_CA_cladeB"/>
    <property type="match status" value="1"/>
</dbReference>
<dbReference type="SMART" id="SM00947">
    <property type="entry name" value="Pro_CA"/>
    <property type="match status" value="1"/>
</dbReference>
<dbReference type="EMBL" id="CP049869">
    <property type="protein sequence ID" value="QIK77593.1"/>
    <property type="molecule type" value="Genomic_DNA"/>
</dbReference>
<reference evidence="9 10" key="1">
    <citation type="submission" date="2020-03" db="EMBL/GenBank/DDBJ databases">
        <title>Sphingomonas sp. nov., isolated from fish.</title>
        <authorList>
            <person name="Hyun D.-W."/>
            <person name="Bae J.-W."/>
        </authorList>
    </citation>
    <scope>NUCLEOTIDE SEQUENCE [LARGE SCALE GENOMIC DNA]</scope>
    <source>
        <strain evidence="9 10">HDW15B</strain>
    </source>
</reference>
<name>A0A6G7YLH1_9SPHN</name>
<protein>
    <recommendedName>
        <fullName evidence="2 8">Carbonic anhydrase</fullName>
        <ecNumber evidence="2 8">4.2.1.1</ecNumber>
    </recommendedName>
    <alternativeName>
        <fullName evidence="8">Carbonate dehydratase</fullName>
    </alternativeName>
</protein>
<evidence type="ECO:0000313" key="9">
    <source>
        <dbReference type="EMBL" id="QIK77593.1"/>
    </source>
</evidence>
<accession>A0A6G7YLH1</accession>
<dbReference type="KEGG" id="spii:G7077_00320"/>
<proteinExistence type="inferred from homology"/>
<dbReference type="InterPro" id="IPR001765">
    <property type="entry name" value="Carbonic_anhydrase"/>
</dbReference>
<organism evidence="9 10">
    <name type="scientific">Sphingomonas piscis</name>
    <dbReference type="NCBI Taxonomy" id="2714943"/>
    <lineage>
        <taxon>Bacteria</taxon>
        <taxon>Pseudomonadati</taxon>
        <taxon>Pseudomonadota</taxon>
        <taxon>Alphaproteobacteria</taxon>
        <taxon>Sphingomonadales</taxon>
        <taxon>Sphingomonadaceae</taxon>
        <taxon>Sphingomonas</taxon>
    </lineage>
</organism>
<dbReference type="AlphaFoldDB" id="A0A6G7YLH1"/>
<dbReference type="PANTHER" id="PTHR11002">
    <property type="entry name" value="CARBONIC ANHYDRASE"/>
    <property type="match status" value="1"/>
</dbReference>
<dbReference type="Proteomes" id="UP000503222">
    <property type="component" value="Chromosome"/>
</dbReference>
<dbReference type="PANTHER" id="PTHR11002:SF76">
    <property type="entry name" value="CARBONIC ANHYDRASE"/>
    <property type="match status" value="1"/>
</dbReference>
<keyword evidence="3 7" id="KW-0479">Metal-binding</keyword>
<evidence type="ECO:0000256" key="4">
    <source>
        <dbReference type="ARBA" id="ARBA00022833"/>
    </source>
</evidence>
<dbReference type="GO" id="GO:0008270">
    <property type="term" value="F:zinc ion binding"/>
    <property type="evidence" value="ECO:0007669"/>
    <property type="project" value="UniProtKB-UniRule"/>
</dbReference>
<comment type="function">
    <text evidence="8">Reversible hydration of carbon dioxide.</text>
</comment>
<dbReference type="GO" id="GO:0004089">
    <property type="term" value="F:carbonate dehydratase activity"/>
    <property type="evidence" value="ECO:0007669"/>
    <property type="project" value="UniProtKB-UniRule"/>
</dbReference>
<evidence type="ECO:0000256" key="1">
    <source>
        <dbReference type="ARBA" id="ARBA00006217"/>
    </source>
</evidence>
<dbReference type="Pfam" id="PF00484">
    <property type="entry name" value="Pro_CA"/>
    <property type="match status" value="1"/>
</dbReference>
<comment type="cofactor">
    <cofactor evidence="7">
        <name>Zn(2+)</name>
        <dbReference type="ChEBI" id="CHEBI:29105"/>
    </cofactor>
    <text evidence="7">Binds 1 zinc ion per subunit.</text>
</comment>
<dbReference type="PROSITE" id="PS00704">
    <property type="entry name" value="PROK_CO2_ANHYDRASE_1"/>
    <property type="match status" value="1"/>
</dbReference>
<keyword evidence="10" id="KW-1185">Reference proteome</keyword>
<dbReference type="PROSITE" id="PS00705">
    <property type="entry name" value="PROK_CO2_ANHYDRASE_2"/>
    <property type="match status" value="1"/>
</dbReference>
<dbReference type="Gene3D" id="3.40.1050.10">
    <property type="entry name" value="Carbonic anhydrase"/>
    <property type="match status" value="1"/>
</dbReference>